<protein>
    <recommendedName>
        <fullName evidence="2">histidine kinase</fullName>
        <ecNumber evidence="2">2.7.13.3</ecNumber>
    </recommendedName>
</protein>
<dbReference type="InterPro" id="IPR036890">
    <property type="entry name" value="HATPase_C_sf"/>
</dbReference>
<accession>A0A6M1T3Y8</accession>
<dbReference type="EC" id="2.7.13.3" evidence="2"/>
<feature type="domain" description="Histidine kinase" evidence="5">
    <location>
        <begin position="1885"/>
        <end position="2140"/>
    </location>
</feature>
<name>A0A6M1T3Y8_9BACT</name>
<evidence type="ECO:0000313" key="7">
    <source>
        <dbReference type="Proteomes" id="UP000473278"/>
    </source>
</evidence>
<feature type="coiled-coil region" evidence="4">
    <location>
        <begin position="144"/>
        <end position="171"/>
    </location>
</feature>
<proteinExistence type="predicted"/>
<dbReference type="InterPro" id="IPR003594">
    <property type="entry name" value="HATPase_dom"/>
</dbReference>
<dbReference type="Proteomes" id="UP000473278">
    <property type="component" value="Unassembled WGS sequence"/>
</dbReference>
<dbReference type="InterPro" id="IPR005467">
    <property type="entry name" value="His_kinase_dom"/>
</dbReference>
<sequence length="2140" mass="247425">MINIKEEHLNATYDILVNVALKNHPIEGIAGHIDDRFMAYGTAADERIFGLDGFTWMIERQWEEMNASKTEIRQLPVFRQVFNGGNSALIVEEIEMLMEEEPEIPPILLRLSTLLEYNGKRWIILHFHSSMADANTLEGSAWPIEELKRRNIELEKQVAEKTADIQLQKRELEIEAALERVRAQSMAMHKSEELVEVVRRINKEIKRLGIHFDTTQIITDFSDDLKDGFNDWVAVEGLDYLEKFHVPFINHPIISELFENAGNGIGFYADTYSKSEKNSLFDLLFEHSDFKRIPEERKDHILNAPGWVVNTIFFKNTWLQIARYSLNEFTGEEKEIFKRFGKVFSQAYTRFLDLKKAEEQARKAQIETALERVRAQSMAMHSSDELIEVVREIGKGIHELGIPLHYSQIFTDYTHDPKTGINLWVDAEEQNYLKKFHLPYIDHFITQKFYNPLNEGLEFFGNQFSKSDKDSYFKLLFEKSDLKRIPEKRKELIFDATGWTRFTVVQDKSSLNFGRYNLDAFTDEEKEIFIRFGKVFGQAYTRFLDLEKAEEQAREAQIQLALERVRARTMAMHNSFELGEVASVLFEQIGSLTSTPDRFNIGIINEEQEYVELWLTDQKGHEITTKFVAHPKNSPIIAKIFQEWKSDASFNILDLHGERLENWVRYIGGEVGVPFRKDSVKDHRYITSVPFSHGFIGITTHQEPDPESIPILERFAKVFQQTYTRFLDLQKAEHQARESEIQLALERVRSKSMAMHKSEELADLSLELVKQVQALGIETWFCAFNIYEDHPEGSMEWGSNGEDTFPKYRTPREGIFLRYYEAGQRGEILLINEIGEEECPAHYDYLCSLPGVGEQLLKMKDHGISFPTSQIDHVAYFKYGYIIFITYEAVPEAHDIFMRFAKVFEQSYTRFLDIKRAEEQAREAKIEASLERVRARSMSMQKTDELHDVLSVLFEQFYVLGIEPVNVFLSLFDKEKRTLTYRATGTGGSRTQGQQVVSLDSLDVWRELFEKWKNDNSDSVEVIYYEKEILPTLFGLLDETFSAMPEDERMTMDQFPEGGYTAHGYTPFGYIGFNHTRPPTSEDKAILTKFASEFSRVYQRFLDIEKAEAQAREAEIEASLERVRSKGMAMNSTEEIESATAIVFKELKKLGIDMDRCGIILFGDTPVAELWSTTSGQKDKEDIDIITGHLDFSVHPLLQQVYEAWLKRREFSSYTLIGDEVRKYYSKLEKQPEYQFPKASHYPVKQIVQTFLFEEGVIFVFTREALSDDEKQIFQRFTRVFAQTYTRFLDLQRAEKQAREAQIEAALERVRAHSMGMHRSEELINVVRGIGNGLSDLGIKVDQTNILTDYTSDPKDSFNVWTDVSDQNYLEKFHVPYIDHQITIKFFEELNRGTNFYSEKYSKTQKNSFLKLLFEHSDIKKIPKERKDLILEATGYVRFTVIFKNTSLLYGRFNLKEFSQEEKDIFKRFAKVFQQSYVRFLDLKKAEEQAREAKIEAALERVRSRTMGMQQSSELSDVGNLLFQQITQLGIDAEGSWFWFIEPDTETLEIWVTVDGKLAEPITVSGSDFWTFEKEIKGWKKGEPYLKLTMPSEEAREIVYNFFGIELSDQKESSTYHLLQVRHDYGFLGLGTWQEATDEEIRICSRFTKVFEQTYTRFLDLQKAEKLAVESSRQASLDRIRAEIASMRSAEDLQQITPIIWDELKTLDIPFIRCGVFIMDEENQLSHTYLSTSQGDPIAALHLPVEGISLVEQISNAWEKQEVYTVHWDEQDFRDWTQSLIEKGFIDSQKKYEAGSAPKSLDLHFLPFKHGMLYIGNTKSLDRKSLDLSQSLADAFSVAYDRYEDFNKLEHAKKKIEEAFQELEAAQDQLVQQEKLASLGQLTAGIAHEIKNPLNFVNNFSDLSVELIQEAREEIELVGTYYNTSLPDNVLDELSAILDNIEMNLRKIHEHGSRADSIVKSMLEHSKGGSGKREPTDLNALVREFSNLSFHGMRASKQPINVDIDLQLDSSIAKVPLIAEDFSRVIVNLCTNAFDAMREKLSADGQQQSNTNENHYEARLTIKTYQKDANIFLEIEDNGPGIPEEIKDKIMQPFFTTKKGTAGTGLGLSITNDIIKAQGGFLNLRSTENRGTIFTIQLPT</sequence>
<dbReference type="PANTHER" id="PTHR43065">
    <property type="entry name" value="SENSOR HISTIDINE KINASE"/>
    <property type="match status" value="1"/>
</dbReference>
<dbReference type="SMART" id="SM00387">
    <property type="entry name" value="HATPase_c"/>
    <property type="match status" value="1"/>
</dbReference>
<keyword evidence="4" id="KW-0175">Coiled coil</keyword>
<dbReference type="EMBL" id="JAALLT010000001">
    <property type="protein sequence ID" value="NGP75083.1"/>
    <property type="molecule type" value="Genomic_DNA"/>
</dbReference>
<dbReference type="InterPro" id="IPR003661">
    <property type="entry name" value="HisK_dim/P_dom"/>
</dbReference>
<feature type="coiled-coil region" evidence="4">
    <location>
        <begin position="1846"/>
        <end position="1876"/>
    </location>
</feature>
<dbReference type="InterPro" id="IPR037401">
    <property type="entry name" value="SnoaL-like"/>
</dbReference>
<reference evidence="6 7" key="1">
    <citation type="submission" date="2020-02" db="EMBL/GenBank/DDBJ databases">
        <title>Balneolaceae bacterium YR4-1, complete genome.</title>
        <authorList>
            <person name="Li Y."/>
            <person name="Wu S."/>
        </authorList>
    </citation>
    <scope>NUCLEOTIDE SEQUENCE [LARGE SCALE GENOMIC DNA]</scope>
    <source>
        <strain evidence="6 7">YR4-1</strain>
    </source>
</reference>
<dbReference type="Pfam" id="PF02518">
    <property type="entry name" value="HATPase_c"/>
    <property type="match status" value="1"/>
</dbReference>
<comment type="caution">
    <text evidence="6">The sequence shown here is derived from an EMBL/GenBank/DDBJ whole genome shotgun (WGS) entry which is preliminary data.</text>
</comment>
<dbReference type="Pfam" id="PF13474">
    <property type="entry name" value="SnoaL_3"/>
    <property type="match status" value="1"/>
</dbReference>
<gene>
    <name evidence="6" type="ORF">G3570_00445</name>
</gene>
<dbReference type="Gene3D" id="3.30.565.10">
    <property type="entry name" value="Histidine kinase-like ATPase, C-terminal domain"/>
    <property type="match status" value="1"/>
</dbReference>
<dbReference type="InterPro" id="IPR036097">
    <property type="entry name" value="HisK_dim/P_sf"/>
</dbReference>
<evidence type="ECO:0000256" key="3">
    <source>
        <dbReference type="ARBA" id="ARBA00022553"/>
    </source>
</evidence>
<dbReference type="PROSITE" id="PS50109">
    <property type="entry name" value="HIS_KIN"/>
    <property type="match status" value="1"/>
</dbReference>
<dbReference type="InterPro" id="IPR004358">
    <property type="entry name" value="Sig_transdc_His_kin-like_C"/>
</dbReference>
<dbReference type="SMART" id="SM00388">
    <property type="entry name" value="HisKA"/>
    <property type="match status" value="1"/>
</dbReference>
<dbReference type="Gene3D" id="1.10.287.130">
    <property type="match status" value="1"/>
</dbReference>
<dbReference type="RefSeq" id="WP_165138076.1">
    <property type="nucleotide sequence ID" value="NZ_JAALLT010000001.1"/>
</dbReference>
<evidence type="ECO:0000259" key="5">
    <source>
        <dbReference type="PROSITE" id="PS50109"/>
    </source>
</evidence>
<comment type="catalytic activity">
    <reaction evidence="1">
        <text>ATP + protein L-histidine = ADP + protein N-phospho-L-histidine.</text>
        <dbReference type="EC" id="2.7.13.3"/>
    </reaction>
</comment>
<evidence type="ECO:0000256" key="1">
    <source>
        <dbReference type="ARBA" id="ARBA00000085"/>
    </source>
</evidence>
<dbReference type="GO" id="GO:0000155">
    <property type="term" value="F:phosphorelay sensor kinase activity"/>
    <property type="evidence" value="ECO:0007669"/>
    <property type="project" value="InterPro"/>
</dbReference>
<dbReference type="SUPFAM" id="SSF47384">
    <property type="entry name" value="Homodimeric domain of signal transducing histidine kinase"/>
    <property type="match status" value="1"/>
</dbReference>
<evidence type="ECO:0000313" key="6">
    <source>
        <dbReference type="EMBL" id="NGP75083.1"/>
    </source>
</evidence>
<dbReference type="PRINTS" id="PR00344">
    <property type="entry name" value="BCTRLSENSOR"/>
</dbReference>
<organism evidence="6 7">
    <name type="scientific">Halalkalibaculum roseum</name>
    <dbReference type="NCBI Taxonomy" id="2709311"/>
    <lineage>
        <taxon>Bacteria</taxon>
        <taxon>Pseudomonadati</taxon>
        <taxon>Balneolota</taxon>
        <taxon>Balneolia</taxon>
        <taxon>Balneolales</taxon>
        <taxon>Balneolaceae</taxon>
        <taxon>Halalkalibaculum</taxon>
    </lineage>
</organism>
<dbReference type="PANTHER" id="PTHR43065:SF42">
    <property type="entry name" value="TWO-COMPONENT SENSOR PPRA"/>
    <property type="match status" value="1"/>
</dbReference>
<keyword evidence="3" id="KW-0597">Phosphoprotein</keyword>
<dbReference type="SUPFAM" id="SSF55874">
    <property type="entry name" value="ATPase domain of HSP90 chaperone/DNA topoisomerase II/histidine kinase"/>
    <property type="match status" value="1"/>
</dbReference>
<evidence type="ECO:0000256" key="2">
    <source>
        <dbReference type="ARBA" id="ARBA00012438"/>
    </source>
</evidence>
<evidence type="ECO:0000256" key="4">
    <source>
        <dbReference type="SAM" id="Coils"/>
    </source>
</evidence>
<keyword evidence="7" id="KW-1185">Reference proteome</keyword>
<dbReference type="CDD" id="cd00082">
    <property type="entry name" value="HisKA"/>
    <property type="match status" value="1"/>
</dbReference>